<dbReference type="PROSITE" id="PS50994">
    <property type="entry name" value="INTEGRASE"/>
    <property type="match status" value="1"/>
</dbReference>
<evidence type="ECO:0000313" key="12">
    <source>
        <dbReference type="Proteomes" id="UP001418222"/>
    </source>
</evidence>
<dbReference type="GO" id="GO:0016787">
    <property type="term" value="F:hydrolase activity"/>
    <property type="evidence" value="ECO:0007669"/>
    <property type="project" value="UniProtKB-KW"/>
</dbReference>
<keyword evidence="9" id="KW-0233">DNA recombination</keyword>
<dbReference type="InterPro" id="IPR012337">
    <property type="entry name" value="RNaseH-like_sf"/>
</dbReference>
<gene>
    <name evidence="11" type="ORF">KSP39_PZI004131</name>
</gene>
<keyword evidence="3" id="KW-0255">Endonuclease</keyword>
<dbReference type="PANTHER" id="PTHR42648:SF11">
    <property type="entry name" value="TRANSPOSON TY4-P GAG-POL POLYPROTEIN"/>
    <property type="match status" value="1"/>
</dbReference>
<evidence type="ECO:0000256" key="1">
    <source>
        <dbReference type="ARBA" id="ARBA00022722"/>
    </source>
</evidence>
<dbReference type="GO" id="GO:0003676">
    <property type="term" value="F:nucleic acid binding"/>
    <property type="evidence" value="ECO:0007669"/>
    <property type="project" value="InterPro"/>
</dbReference>
<evidence type="ECO:0000256" key="5">
    <source>
        <dbReference type="ARBA" id="ARBA00022842"/>
    </source>
</evidence>
<keyword evidence="8" id="KW-0239">DNA-directed DNA polymerase</keyword>
<reference evidence="11 12" key="1">
    <citation type="journal article" date="2022" name="Nat. Plants">
        <title>Genomes of leafy and leafless Platanthera orchids illuminate the evolution of mycoheterotrophy.</title>
        <authorList>
            <person name="Li M.H."/>
            <person name="Liu K.W."/>
            <person name="Li Z."/>
            <person name="Lu H.C."/>
            <person name="Ye Q.L."/>
            <person name="Zhang D."/>
            <person name="Wang J.Y."/>
            <person name="Li Y.F."/>
            <person name="Zhong Z.M."/>
            <person name="Liu X."/>
            <person name="Yu X."/>
            <person name="Liu D.K."/>
            <person name="Tu X.D."/>
            <person name="Liu B."/>
            <person name="Hao Y."/>
            <person name="Liao X.Y."/>
            <person name="Jiang Y.T."/>
            <person name="Sun W.H."/>
            <person name="Chen J."/>
            <person name="Chen Y.Q."/>
            <person name="Ai Y."/>
            <person name="Zhai J.W."/>
            <person name="Wu S.S."/>
            <person name="Zhou Z."/>
            <person name="Hsiao Y.Y."/>
            <person name="Wu W.L."/>
            <person name="Chen Y.Y."/>
            <person name="Lin Y.F."/>
            <person name="Hsu J.L."/>
            <person name="Li C.Y."/>
            <person name="Wang Z.W."/>
            <person name="Zhao X."/>
            <person name="Zhong W.Y."/>
            <person name="Ma X.K."/>
            <person name="Ma L."/>
            <person name="Huang J."/>
            <person name="Chen G.Z."/>
            <person name="Huang M.Z."/>
            <person name="Huang L."/>
            <person name="Peng D.H."/>
            <person name="Luo Y.B."/>
            <person name="Zou S.Q."/>
            <person name="Chen S.P."/>
            <person name="Lan S."/>
            <person name="Tsai W.C."/>
            <person name="Van de Peer Y."/>
            <person name="Liu Z.J."/>
        </authorList>
    </citation>
    <scope>NUCLEOTIDE SEQUENCE [LARGE SCALE GENOMIC DNA]</scope>
    <source>
        <strain evidence="11">Lor287</strain>
    </source>
</reference>
<dbReference type="InterPro" id="IPR025724">
    <property type="entry name" value="GAG-pre-integrase_dom"/>
</dbReference>
<protein>
    <recommendedName>
        <fullName evidence="10">Integrase catalytic domain-containing protein</fullName>
    </recommendedName>
</protein>
<keyword evidence="6" id="KW-0229">DNA integration</keyword>
<feature type="domain" description="Integrase catalytic" evidence="10">
    <location>
        <begin position="125"/>
        <end position="232"/>
    </location>
</feature>
<dbReference type="SUPFAM" id="SSF53098">
    <property type="entry name" value="Ribonuclease H-like"/>
    <property type="match status" value="1"/>
</dbReference>
<dbReference type="GO" id="GO:0015074">
    <property type="term" value="P:DNA integration"/>
    <property type="evidence" value="ECO:0007669"/>
    <property type="project" value="UniProtKB-KW"/>
</dbReference>
<evidence type="ECO:0000256" key="6">
    <source>
        <dbReference type="ARBA" id="ARBA00022908"/>
    </source>
</evidence>
<evidence type="ECO:0000256" key="7">
    <source>
        <dbReference type="ARBA" id="ARBA00022918"/>
    </source>
</evidence>
<evidence type="ECO:0000256" key="9">
    <source>
        <dbReference type="ARBA" id="ARBA00023172"/>
    </source>
</evidence>
<dbReference type="InterPro" id="IPR036397">
    <property type="entry name" value="RNaseH_sf"/>
</dbReference>
<keyword evidence="7" id="KW-0695">RNA-directed DNA polymerase</keyword>
<dbReference type="Pfam" id="PF13976">
    <property type="entry name" value="gag_pre-integrs"/>
    <property type="match status" value="1"/>
</dbReference>
<dbReference type="GO" id="GO:0004519">
    <property type="term" value="F:endonuclease activity"/>
    <property type="evidence" value="ECO:0007669"/>
    <property type="project" value="UniProtKB-KW"/>
</dbReference>
<keyword evidence="8" id="KW-0808">Transferase</keyword>
<sequence length="232" mass="25870">MTGTCVRALSTSDMKDGWIVDSGCGHHLIGDLSKFSSLQAYSGRRVKDLFVLSTSSYVDRMRANDSAAMWHERLGHVGMDKLKAMSSRSLVRGLPKLSSFGEGHVCARCQYGKSHRLPFDKSQTRSKAPLEVIHGDLMGLTATASLGGSRYMLVLIDDYSRYTWVYFLKEKSEAFRLFVEFKELVEGRLNLKIKSLELIMAESLSPPSFLTFAGSMESRGSSLVLILHNKTE</sequence>
<dbReference type="GO" id="GO:0006310">
    <property type="term" value="P:DNA recombination"/>
    <property type="evidence" value="ECO:0007669"/>
    <property type="project" value="UniProtKB-KW"/>
</dbReference>
<evidence type="ECO:0000313" key="11">
    <source>
        <dbReference type="EMBL" id="KAK8951198.1"/>
    </source>
</evidence>
<keyword evidence="12" id="KW-1185">Reference proteome</keyword>
<keyword evidence="1" id="KW-0540">Nuclease</keyword>
<evidence type="ECO:0000256" key="3">
    <source>
        <dbReference type="ARBA" id="ARBA00022759"/>
    </source>
</evidence>
<accession>A0AAP0BUR7</accession>
<dbReference type="InterPro" id="IPR039537">
    <property type="entry name" value="Retrotran_Ty1/copia-like"/>
</dbReference>
<dbReference type="GO" id="GO:0003887">
    <property type="term" value="F:DNA-directed DNA polymerase activity"/>
    <property type="evidence" value="ECO:0007669"/>
    <property type="project" value="UniProtKB-KW"/>
</dbReference>
<dbReference type="Gene3D" id="3.30.420.10">
    <property type="entry name" value="Ribonuclease H-like superfamily/Ribonuclease H"/>
    <property type="match status" value="1"/>
</dbReference>
<dbReference type="GO" id="GO:0046872">
    <property type="term" value="F:metal ion binding"/>
    <property type="evidence" value="ECO:0007669"/>
    <property type="project" value="UniProtKB-KW"/>
</dbReference>
<keyword evidence="8" id="KW-0548">Nucleotidyltransferase</keyword>
<dbReference type="PANTHER" id="PTHR42648">
    <property type="entry name" value="TRANSPOSASE, PUTATIVE-RELATED"/>
    <property type="match status" value="1"/>
</dbReference>
<evidence type="ECO:0000256" key="2">
    <source>
        <dbReference type="ARBA" id="ARBA00022723"/>
    </source>
</evidence>
<dbReference type="Proteomes" id="UP001418222">
    <property type="component" value="Unassembled WGS sequence"/>
</dbReference>
<organism evidence="11 12">
    <name type="scientific">Platanthera zijinensis</name>
    <dbReference type="NCBI Taxonomy" id="2320716"/>
    <lineage>
        <taxon>Eukaryota</taxon>
        <taxon>Viridiplantae</taxon>
        <taxon>Streptophyta</taxon>
        <taxon>Embryophyta</taxon>
        <taxon>Tracheophyta</taxon>
        <taxon>Spermatophyta</taxon>
        <taxon>Magnoliopsida</taxon>
        <taxon>Liliopsida</taxon>
        <taxon>Asparagales</taxon>
        <taxon>Orchidaceae</taxon>
        <taxon>Orchidoideae</taxon>
        <taxon>Orchideae</taxon>
        <taxon>Orchidinae</taxon>
        <taxon>Platanthera</taxon>
    </lineage>
</organism>
<dbReference type="InterPro" id="IPR001584">
    <property type="entry name" value="Integrase_cat-core"/>
</dbReference>
<evidence type="ECO:0000256" key="8">
    <source>
        <dbReference type="ARBA" id="ARBA00022932"/>
    </source>
</evidence>
<comment type="caution">
    <text evidence="11">The sequence shown here is derived from an EMBL/GenBank/DDBJ whole genome shotgun (WGS) entry which is preliminary data.</text>
</comment>
<keyword evidence="5" id="KW-0460">Magnesium</keyword>
<proteinExistence type="predicted"/>
<dbReference type="GO" id="GO:0003964">
    <property type="term" value="F:RNA-directed DNA polymerase activity"/>
    <property type="evidence" value="ECO:0007669"/>
    <property type="project" value="UniProtKB-KW"/>
</dbReference>
<name>A0AAP0BUR7_9ASPA</name>
<dbReference type="EMBL" id="JBBWWQ010000003">
    <property type="protein sequence ID" value="KAK8951198.1"/>
    <property type="molecule type" value="Genomic_DNA"/>
</dbReference>
<evidence type="ECO:0000256" key="4">
    <source>
        <dbReference type="ARBA" id="ARBA00022801"/>
    </source>
</evidence>
<keyword evidence="4" id="KW-0378">Hydrolase</keyword>
<keyword evidence="2" id="KW-0479">Metal-binding</keyword>
<evidence type="ECO:0000259" key="10">
    <source>
        <dbReference type="PROSITE" id="PS50994"/>
    </source>
</evidence>
<dbReference type="AlphaFoldDB" id="A0AAP0BUR7"/>